<gene>
    <name evidence="3" type="ORF">IDF66_20780</name>
</gene>
<keyword evidence="2" id="KW-1133">Transmembrane helix</keyword>
<organism evidence="3 4">
    <name type="scientific">Gordonia hankookensis</name>
    <dbReference type="NCBI Taxonomy" id="589403"/>
    <lineage>
        <taxon>Bacteria</taxon>
        <taxon>Bacillati</taxon>
        <taxon>Actinomycetota</taxon>
        <taxon>Actinomycetes</taxon>
        <taxon>Mycobacteriales</taxon>
        <taxon>Gordoniaceae</taxon>
        <taxon>Gordonia</taxon>
    </lineage>
</organism>
<evidence type="ECO:0000313" key="4">
    <source>
        <dbReference type="Proteomes" id="UP000602395"/>
    </source>
</evidence>
<feature type="region of interest" description="Disordered" evidence="1">
    <location>
        <begin position="249"/>
        <end position="275"/>
    </location>
</feature>
<evidence type="ECO:0000256" key="1">
    <source>
        <dbReference type="SAM" id="MobiDB-lite"/>
    </source>
</evidence>
<reference evidence="3 4" key="1">
    <citation type="submission" date="2020-09" db="EMBL/GenBank/DDBJ databases">
        <title>Novel species in genus Gordonia.</title>
        <authorList>
            <person name="Zhang G."/>
        </authorList>
    </citation>
    <scope>NUCLEOTIDE SEQUENCE [LARGE SCALE GENOMIC DNA]</scope>
    <source>
        <strain evidence="3 4">ON-33</strain>
    </source>
</reference>
<dbReference type="Proteomes" id="UP000602395">
    <property type="component" value="Unassembled WGS sequence"/>
</dbReference>
<dbReference type="RefSeq" id="WP_190268656.1">
    <property type="nucleotide sequence ID" value="NZ_BAABAD010000004.1"/>
</dbReference>
<keyword evidence="2" id="KW-0812">Transmembrane</keyword>
<keyword evidence="4" id="KW-1185">Reference proteome</keyword>
<feature type="compositionally biased region" description="Low complexity" evidence="1">
    <location>
        <begin position="257"/>
        <end position="267"/>
    </location>
</feature>
<proteinExistence type="predicted"/>
<keyword evidence="2" id="KW-0472">Membrane</keyword>
<evidence type="ECO:0000313" key="3">
    <source>
        <dbReference type="EMBL" id="MBD1322018.1"/>
    </source>
</evidence>
<accession>A0ABR7WHQ3</accession>
<sequence length="402" mass="41613">MAHHRSTDGRAGVRGRGVSRGLVGSLLSIILVAALVLLWAQLGDRIDRQGDQAAANCVEGTTKVPVIADPDIAGPLKTLAQDYAKTRPVVRDHCVTIEVRPADAKVTLDGLAGTWDSAALGAYPAAWVPQSSIWTADLSTAKPDAIDGKPTSLVSSPVVLATAPQLAKALDGKLDWQQLPTLQKRSSSLGDYGLGSWGSIRLAMPTGAQSDATALSAQAVAMQVTRTTGALTEQDASSPRVASSVDAMLTGAPQSPDGSAAGAARSIADADDPATSPIHAVPITEQSLFQLTRSDTSARLSEVVPDGPTPIADYPIVRMAGSQVSPEQTDAVSEFFDFVSKPDQLGKLTALGFRGDAPMPEPNATVTFPITDNPMPNPEDAATVTINRLVYGPDSGPKPGGS</sequence>
<evidence type="ECO:0008006" key="5">
    <source>
        <dbReference type="Google" id="ProtNLM"/>
    </source>
</evidence>
<comment type="caution">
    <text evidence="3">The sequence shown here is derived from an EMBL/GenBank/DDBJ whole genome shotgun (WGS) entry which is preliminary data.</text>
</comment>
<name>A0ABR7WHQ3_9ACTN</name>
<dbReference type="EMBL" id="JACWMS010000005">
    <property type="protein sequence ID" value="MBD1322018.1"/>
    <property type="molecule type" value="Genomic_DNA"/>
</dbReference>
<evidence type="ECO:0000256" key="2">
    <source>
        <dbReference type="SAM" id="Phobius"/>
    </source>
</evidence>
<feature type="transmembrane region" description="Helical" evidence="2">
    <location>
        <begin position="21"/>
        <end position="42"/>
    </location>
</feature>
<protein>
    <recommendedName>
        <fullName evidence="5">Extracellular solute-binding protein</fullName>
    </recommendedName>
</protein>